<proteinExistence type="predicted"/>
<dbReference type="EMBL" id="SOYY01000023">
    <property type="protein sequence ID" value="KAA0704010.1"/>
    <property type="molecule type" value="Genomic_DNA"/>
</dbReference>
<gene>
    <name evidence="2" type="ORF">E1301_Tti000346</name>
</gene>
<protein>
    <submittedName>
        <fullName evidence="2">Uncharacterized protein</fullName>
    </submittedName>
</protein>
<evidence type="ECO:0000313" key="3">
    <source>
        <dbReference type="Proteomes" id="UP000324632"/>
    </source>
</evidence>
<feature type="compositionally biased region" description="Basic and acidic residues" evidence="1">
    <location>
        <begin position="33"/>
        <end position="58"/>
    </location>
</feature>
<reference evidence="2 3" key="1">
    <citation type="journal article" date="2019" name="Mol. Ecol. Resour.">
        <title>Chromosome-level genome assembly of Triplophysa tibetana, a fish adapted to the harsh high-altitude environment of the Tibetan Plateau.</title>
        <authorList>
            <person name="Yang X."/>
            <person name="Liu H."/>
            <person name="Ma Z."/>
            <person name="Zou Y."/>
            <person name="Zou M."/>
            <person name="Mao Y."/>
            <person name="Li X."/>
            <person name="Wang H."/>
            <person name="Chen T."/>
            <person name="Wang W."/>
            <person name="Yang R."/>
        </authorList>
    </citation>
    <scope>NUCLEOTIDE SEQUENCE [LARGE SCALE GENOMIC DNA]</scope>
    <source>
        <strain evidence="2">TTIB1903HZAU</strain>
        <tissue evidence="2">Muscle</tissue>
    </source>
</reference>
<dbReference type="Proteomes" id="UP000324632">
    <property type="component" value="Chromosome 23"/>
</dbReference>
<comment type="caution">
    <text evidence="2">The sequence shown here is derived from an EMBL/GenBank/DDBJ whole genome shotgun (WGS) entry which is preliminary data.</text>
</comment>
<sequence length="265" mass="29868">MREAGYPLALWHVPSQMNTAEAHLKSRADILPRERERGTSRVEKRLRESPSRESKRAVVEQTGYSGITSHLRSLRHLRLPALILDLSPHLTRTTHPRRSARPGQTANTMIKSSWFYVKFKYNEKGINDKSTKLQMFLAFQIVFSLQTSVKRLLGRISIKGQRHILCSSVKTGCVPSRRVDLRSDKEGFTRSVGGAEIAVGGALVSEFDVRMFSTCWWRTGQLPLRGLPQTLHLCGLSACFFIWLVATGGSALADYNSPASHFRFI</sequence>
<feature type="region of interest" description="Disordered" evidence="1">
    <location>
        <begin position="33"/>
        <end position="59"/>
    </location>
</feature>
<organism evidence="2 3">
    <name type="scientific">Triplophysa tibetana</name>
    <dbReference type="NCBI Taxonomy" id="1572043"/>
    <lineage>
        <taxon>Eukaryota</taxon>
        <taxon>Metazoa</taxon>
        <taxon>Chordata</taxon>
        <taxon>Craniata</taxon>
        <taxon>Vertebrata</taxon>
        <taxon>Euteleostomi</taxon>
        <taxon>Actinopterygii</taxon>
        <taxon>Neopterygii</taxon>
        <taxon>Teleostei</taxon>
        <taxon>Ostariophysi</taxon>
        <taxon>Cypriniformes</taxon>
        <taxon>Nemacheilidae</taxon>
        <taxon>Triplophysa</taxon>
    </lineage>
</organism>
<keyword evidence="3" id="KW-1185">Reference proteome</keyword>
<dbReference type="AlphaFoldDB" id="A0A5A9N2W9"/>
<evidence type="ECO:0000256" key="1">
    <source>
        <dbReference type="SAM" id="MobiDB-lite"/>
    </source>
</evidence>
<name>A0A5A9N2W9_9TELE</name>
<evidence type="ECO:0000313" key="2">
    <source>
        <dbReference type="EMBL" id="KAA0704010.1"/>
    </source>
</evidence>
<accession>A0A5A9N2W9</accession>